<dbReference type="PaxDb" id="3708-A0A078G1E0"/>
<feature type="compositionally biased region" description="Basic and acidic residues" evidence="1">
    <location>
        <begin position="30"/>
        <end position="40"/>
    </location>
</feature>
<name>A0A078G1E0_BRANA</name>
<dbReference type="AlphaFoldDB" id="A0A078G1E0"/>
<keyword evidence="3" id="KW-1185">Reference proteome</keyword>
<dbReference type="EMBL" id="LK032085">
    <property type="protein sequence ID" value="CDY18438.1"/>
    <property type="molecule type" value="Genomic_DNA"/>
</dbReference>
<gene>
    <name evidence="2" type="primary">BnaA04g21490D</name>
    <name evidence="2" type="ORF">GSBRNA2T00005434001</name>
</gene>
<evidence type="ECO:0000313" key="3">
    <source>
        <dbReference type="Proteomes" id="UP000028999"/>
    </source>
</evidence>
<accession>A0A078G1E0</accession>
<feature type="compositionally biased region" description="Polar residues" evidence="1">
    <location>
        <begin position="47"/>
        <end position="61"/>
    </location>
</feature>
<proteinExistence type="predicted"/>
<evidence type="ECO:0000313" key="2">
    <source>
        <dbReference type="EMBL" id="CDY18438.1"/>
    </source>
</evidence>
<dbReference type="Proteomes" id="UP000028999">
    <property type="component" value="Unassembled WGS sequence"/>
</dbReference>
<reference evidence="2 3" key="1">
    <citation type="journal article" date="2014" name="Science">
        <title>Plant genetics. Early allopolyploid evolution in the post-Neolithic Brassica napus oilseed genome.</title>
        <authorList>
            <person name="Chalhoub B."/>
            <person name="Denoeud F."/>
            <person name="Liu S."/>
            <person name="Parkin I.A."/>
            <person name="Tang H."/>
            <person name="Wang X."/>
            <person name="Chiquet J."/>
            <person name="Belcram H."/>
            <person name="Tong C."/>
            <person name="Samans B."/>
            <person name="Correa M."/>
            <person name="Da Silva C."/>
            <person name="Just J."/>
            <person name="Falentin C."/>
            <person name="Koh C.S."/>
            <person name="Le Clainche I."/>
            <person name="Bernard M."/>
            <person name="Bento P."/>
            <person name="Noel B."/>
            <person name="Labadie K."/>
            <person name="Alberti A."/>
            <person name="Charles M."/>
            <person name="Arnaud D."/>
            <person name="Guo H."/>
            <person name="Daviaud C."/>
            <person name="Alamery S."/>
            <person name="Jabbari K."/>
            <person name="Zhao M."/>
            <person name="Edger P.P."/>
            <person name="Chelaifa H."/>
            <person name="Tack D."/>
            <person name="Lassalle G."/>
            <person name="Mestiri I."/>
            <person name="Schnel N."/>
            <person name="Le Paslier M.C."/>
            <person name="Fan G."/>
            <person name="Renault V."/>
            <person name="Bayer P.E."/>
            <person name="Golicz A.A."/>
            <person name="Manoli S."/>
            <person name="Lee T.H."/>
            <person name="Thi V.H."/>
            <person name="Chalabi S."/>
            <person name="Hu Q."/>
            <person name="Fan C."/>
            <person name="Tollenaere R."/>
            <person name="Lu Y."/>
            <person name="Battail C."/>
            <person name="Shen J."/>
            <person name="Sidebottom C.H."/>
            <person name="Wang X."/>
            <person name="Canaguier A."/>
            <person name="Chauveau A."/>
            <person name="Berard A."/>
            <person name="Deniot G."/>
            <person name="Guan M."/>
            <person name="Liu Z."/>
            <person name="Sun F."/>
            <person name="Lim Y.P."/>
            <person name="Lyons E."/>
            <person name="Town C.D."/>
            <person name="Bancroft I."/>
            <person name="Wang X."/>
            <person name="Meng J."/>
            <person name="Ma J."/>
            <person name="Pires J.C."/>
            <person name="King G.J."/>
            <person name="Brunel D."/>
            <person name="Delourme R."/>
            <person name="Renard M."/>
            <person name="Aury J.M."/>
            <person name="Adams K.L."/>
            <person name="Batley J."/>
            <person name="Snowdon R.J."/>
            <person name="Tost J."/>
            <person name="Edwards D."/>
            <person name="Zhou Y."/>
            <person name="Hua W."/>
            <person name="Sharpe A.G."/>
            <person name="Paterson A.H."/>
            <person name="Guan C."/>
            <person name="Wincker P."/>
        </authorList>
    </citation>
    <scope>NUCLEOTIDE SEQUENCE [LARGE SCALE GENOMIC DNA]</scope>
    <source>
        <strain evidence="3">cv. Darmor-bzh</strain>
    </source>
</reference>
<dbReference type="Gramene" id="CDY18438">
    <property type="protein sequence ID" value="CDY18438"/>
    <property type="gene ID" value="GSBRNA2T00005434001"/>
</dbReference>
<feature type="region of interest" description="Disordered" evidence="1">
    <location>
        <begin position="1"/>
        <end position="89"/>
    </location>
</feature>
<dbReference type="STRING" id="3708.A0A078G1E0"/>
<evidence type="ECO:0000256" key="1">
    <source>
        <dbReference type="SAM" id="MobiDB-lite"/>
    </source>
</evidence>
<protein>
    <submittedName>
        <fullName evidence="2">BnaA04g21490D protein</fullName>
    </submittedName>
</protein>
<organism evidence="2 3">
    <name type="scientific">Brassica napus</name>
    <name type="common">Rape</name>
    <dbReference type="NCBI Taxonomy" id="3708"/>
    <lineage>
        <taxon>Eukaryota</taxon>
        <taxon>Viridiplantae</taxon>
        <taxon>Streptophyta</taxon>
        <taxon>Embryophyta</taxon>
        <taxon>Tracheophyta</taxon>
        <taxon>Spermatophyta</taxon>
        <taxon>Magnoliopsida</taxon>
        <taxon>eudicotyledons</taxon>
        <taxon>Gunneridae</taxon>
        <taxon>Pentapetalae</taxon>
        <taxon>rosids</taxon>
        <taxon>malvids</taxon>
        <taxon>Brassicales</taxon>
        <taxon>Brassicaceae</taxon>
        <taxon>Brassiceae</taxon>
        <taxon>Brassica</taxon>
    </lineage>
</organism>
<sequence>MGAEEGEEGAVSVLKRERLCVEGEGEEEESPNKKQAKEPSNDDIVSEISNPVSSPVENTSRFHPVKSGSGDFGFRSILAPRESRGSRLS</sequence>